<dbReference type="InterPro" id="IPR012910">
    <property type="entry name" value="Plug_dom"/>
</dbReference>
<evidence type="ECO:0000313" key="7">
    <source>
        <dbReference type="EMBL" id="MFD1187192.1"/>
    </source>
</evidence>
<dbReference type="PANTHER" id="PTHR40980">
    <property type="entry name" value="PLUG DOMAIN-CONTAINING PROTEIN"/>
    <property type="match status" value="1"/>
</dbReference>
<dbReference type="Pfam" id="PF13715">
    <property type="entry name" value="CarbopepD_reg_2"/>
    <property type="match status" value="1"/>
</dbReference>
<dbReference type="RefSeq" id="WP_377528400.1">
    <property type="nucleotide sequence ID" value="NZ_JBHTLD010000122.1"/>
</dbReference>
<keyword evidence="7" id="KW-0675">Receptor</keyword>
<feature type="domain" description="TonB-dependent receptor-like beta-barrel" evidence="5">
    <location>
        <begin position="425"/>
        <end position="859"/>
    </location>
</feature>
<comment type="similarity">
    <text evidence="4">Belongs to the TonB-dependent receptor family.</text>
</comment>
<gene>
    <name evidence="7" type="ORF">ACFQ2O_13330</name>
</gene>
<dbReference type="InterPro" id="IPR037066">
    <property type="entry name" value="Plug_dom_sf"/>
</dbReference>
<sequence>MKFFLTILTILTTTVYGFAQQGTLKGKVTDKTTGEEIIGAVVFIKGTSKGTTTDYEGNFTLPLEPGTYNLSVTFISYKPFEQVAIQLAPGQSKTVNVQLEQNTTQIQTVEIVGTRQTNTEAAVLQTMRQSEVVVSGVAGEQIAKSMDRDAAATVRRIPGVTVMNDRYVLIRGMSQRYNTVMLNDALTPSVETDSRAFSFDLLPTSVIDRILVYKNGSPELPGEFGGGIIKLYTKNVVTENSTSIGVSGSYRVGTTFNNFLTDTKGSTDLLGFDNGDRAIPGAVPANLGQVDRGSDKLVELGRLFPNTWVPQSSTASPDLRLSLGLNRRFYLGSLDMSSVSAISYSNTNTLTEGTFNTYEQFNPELGYSPSQVSFQDNLYTNNVRLGIISNWSARLNNNNKIEFRNFFNQLGVSEILEREGADNSGTAATYQRNYSLRYESRSIYSGQLQGTHDMADDKTTLTWTGGYSYTHRDEPDYRRYRTAYNPANGSSELISSTIVTPSDLGRFYSKLNEHVGMVSGQVEHRFNPADSTAENSPVIRAGFYAERKSRDYAARFFSYGEGASFDKGLLLLPLNQSFAPGNINYTNGWVLLEQQLPKPIYDYKAQNTLLAGFIGGSSPLSDKLSFSGGVRVEYNNQELQAVDVNFRDIDQSTPKLSVLPSANFTYNLTSRAMLRAGASVSVNRPEFRELAPSPYYDFVNQFEVRGEPNLVTATIYNGDIRYEFYPNPTEVFSIGAFYKYFNKPIETVFANTSGGNAIKFENSKHAYSLGLEAEVRKSLLHLSESKLIQNTSLVLNAALNKSEVEISDNSAAYQPGKRQMVGQSPYVVNAGIYYQDDASQLQLNVLYNVIGKRIFAAGSDLRETIYEMPRNQIDISLTKGIGEHFEIKAGIQDLLNQKTRLIQDSNEDNKISSVDEPFREFRKGQYSTIGVTYKF</sequence>
<dbReference type="InterPro" id="IPR008969">
    <property type="entry name" value="CarboxyPept-like_regulatory"/>
</dbReference>
<dbReference type="Pfam" id="PF07715">
    <property type="entry name" value="Plug"/>
    <property type="match status" value="1"/>
</dbReference>
<evidence type="ECO:0000256" key="1">
    <source>
        <dbReference type="ARBA" id="ARBA00004442"/>
    </source>
</evidence>
<dbReference type="Proteomes" id="UP001597094">
    <property type="component" value="Unassembled WGS sequence"/>
</dbReference>
<keyword evidence="8" id="KW-1185">Reference proteome</keyword>
<organism evidence="7 8">
    <name type="scientific">Pontibacter rugosus</name>
    <dbReference type="NCBI Taxonomy" id="1745966"/>
    <lineage>
        <taxon>Bacteria</taxon>
        <taxon>Pseudomonadati</taxon>
        <taxon>Bacteroidota</taxon>
        <taxon>Cytophagia</taxon>
        <taxon>Cytophagales</taxon>
        <taxon>Hymenobacteraceae</taxon>
        <taxon>Pontibacter</taxon>
    </lineage>
</organism>
<dbReference type="Gene3D" id="2.60.40.1120">
    <property type="entry name" value="Carboxypeptidase-like, regulatory domain"/>
    <property type="match status" value="1"/>
</dbReference>
<proteinExistence type="inferred from homology"/>
<evidence type="ECO:0000259" key="6">
    <source>
        <dbReference type="Pfam" id="PF07715"/>
    </source>
</evidence>
<accession>A0ABW3SQS7</accession>
<dbReference type="InterPro" id="IPR036942">
    <property type="entry name" value="Beta-barrel_TonB_sf"/>
</dbReference>
<comment type="caution">
    <text evidence="7">The sequence shown here is derived from an EMBL/GenBank/DDBJ whole genome shotgun (WGS) entry which is preliminary data.</text>
</comment>
<name>A0ABW3SQS7_9BACT</name>
<dbReference type="Pfam" id="PF00593">
    <property type="entry name" value="TonB_dep_Rec_b-barrel"/>
    <property type="match status" value="1"/>
</dbReference>
<protein>
    <submittedName>
        <fullName evidence="7">TonB-dependent receptor domain-containing protein</fullName>
    </submittedName>
</protein>
<feature type="domain" description="TonB-dependent receptor plug" evidence="6">
    <location>
        <begin position="128"/>
        <end position="220"/>
    </location>
</feature>
<dbReference type="SUPFAM" id="SSF56935">
    <property type="entry name" value="Porins"/>
    <property type="match status" value="1"/>
</dbReference>
<keyword evidence="2 4" id="KW-0472">Membrane</keyword>
<dbReference type="Gene3D" id="2.40.170.20">
    <property type="entry name" value="TonB-dependent receptor, beta-barrel domain"/>
    <property type="match status" value="1"/>
</dbReference>
<comment type="subcellular location">
    <subcellularLocation>
        <location evidence="1 4">Cell outer membrane</location>
    </subcellularLocation>
</comment>
<dbReference type="EMBL" id="JBHTLD010000122">
    <property type="protein sequence ID" value="MFD1187192.1"/>
    <property type="molecule type" value="Genomic_DNA"/>
</dbReference>
<keyword evidence="4" id="KW-0798">TonB box</keyword>
<reference evidence="8" key="1">
    <citation type="journal article" date="2019" name="Int. J. Syst. Evol. Microbiol.">
        <title>The Global Catalogue of Microorganisms (GCM) 10K type strain sequencing project: providing services to taxonomists for standard genome sequencing and annotation.</title>
        <authorList>
            <consortium name="The Broad Institute Genomics Platform"/>
            <consortium name="The Broad Institute Genome Sequencing Center for Infectious Disease"/>
            <person name="Wu L."/>
            <person name="Ma J."/>
        </authorList>
    </citation>
    <scope>NUCLEOTIDE SEQUENCE [LARGE SCALE GENOMIC DNA]</scope>
    <source>
        <strain evidence="8">JCM 31319</strain>
    </source>
</reference>
<keyword evidence="3" id="KW-0998">Cell outer membrane</keyword>
<evidence type="ECO:0000256" key="4">
    <source>
        <dbReference type="RuleBase" id="RU003357"/>
    </source>
</evidence>
<dbReference type="InterPro" id="IPR000531">
    <property type="entry name" value="Beta-barrel_TonB"/>
</dbReference>
<evidence type="ECO:0000256" key="3">
    <source>
        <dbReference type="ARBA" id="ARBA00023237"/>
    </source>
</evidence>
<dbReference type="SUPFAM" id="SSF49464">
    <property type="entry name" value="Carboxypeptidase regulatory domain-like"/>
    <property type="match status" value="1"/>
</dbReference>
<evidence type="ECO:0000259" key="5">
    <source>
        <dbReference type="Pfam" id="PF00593"/>
    </source>
</evidence>
<evidence type="ECO:0000256" key="2">
    <source>
        <dbReference type="ARBA" id="ARBA00023136"/>
    </source>
</evidence>
<evidence type="ECO:0000313" key="8">
    <source>
        <dbReference type="Proteomes" id="UP001597094"/>
    </source>
</evidence>
<dbReference type="PANTHER" id="PTHR40980:SF4">
    <property type="entry name" value="TONB-DEPENDENT RECEPTOR-LIKE BETA-BARREL DOMAIN-CONTAINING PROTEIN"/>
    <property type="match status" value="1"/>
</dbReference>
<dbReference type="Gene3D" id="2.170.130.10">
    <property type="entry name" value="TonB-dependent receptor, plug domain"/>
    <property type="match status" value="1"/>
</dbReference>